<dbReference type="AlphaFoldDB" id="A7A7T7"/>
<dbReference type="EMBL" id="AAXD02000074">
    <property type="protein sequence ID" value="EDN81801.1"/>
    <property type="molecule type" value="Genomic_DNA"/>
</dbReference>
<evidence type="ECO:0000313" key="1">
    <source>
        <dbReference type="EMBL" id="EDN81801.1"/>
    </source>
</evidence>
<reference evidence="1 2" key="2">
    <citation type="submission" date="2007-05" db="EMBL/GenBank/DDBJ databases">
        <title>Draft genome sequence of Bifidobacterium adolescentis (L2-32).</title>
        <authorList>
            <person name="Sudarsanam P."/>
            <person name="Ley R."/>
            <person name="Guruge J."/>
            <person name="Turnbaugh P.J."/>
            <person name="Mahowald M."/>
            <person name="Liep D."/>
            <person name="Gordon J."/>
        </authorList>
    </citation>
    <scope>NUCLEOTIDE SEQUENCE [LARGE SCALE GENOMIC DNA]</scope>
    <source>
        <strain evidence="1 2">L2-32</strain>
    </source>
</reference>
<accession>A7A7T7</accession>
<reference evidence="1 2" key="1">
    <citation type="submission" date="2007-04" db="EMBL/GenBank/DDBJ databases">
        <authorList>
            <person name="Fulton L."/>
            <person name="Clifton S."/>
            <person name="Fulton B."/>
            <person name="Xu J."/>
            <person name="Minx P."/>
            <person name="Pepin K.H."/>
            <person name="Johnson M."/>
            <person name="Thiruvilangam P."/>
            <person name="Bhonagiri V."/>
            <person name="Nash W.E."/>
            <person name="Mardis E.R."/>
            <person name="Wilson R.K."/>
        </authorList>
    </citation>
    <scope>NUCLEOTIDE SEQUENCE [LARGE SCALE GENOMIC DNA]</scope>
    <source>
        <strain evidence="1 2">L2-32</strain>
    </source>
</reference>
<name>A7A7T7_BIFAD</name>
<sequence length="40" mass="4469">MQFDTGFLSILAAHRNLAPFLFANNSIIGNPTKELCNLIY</sequence>
<dbReference type="Proteomes" id="UP000003773">
    <property type="component" value="Unassembled WGS sequence"/>
</dbReference>
<evidence type="ECO:0000313" key="2">
    <source>
        <dbReference type="Proteomes" id="UP000003773"/>
    </source>
</evidence>
<dbReference type="HOGENOM" id="CLU_3285583_0_0_11"/>
<protein>
    <submittedName>
        <fullName evidence="1">Uncharacterized protein</fullName>
    </submittedName>
</protein>
<organism evidence="1 2">
    <name type="scientific">Bifidobacterium adolescentis L2-32</name>
    <dbReference type="NCBI Taxonomy" id="411481"/>
    <lineage>
        <taxon>Bacteria</taxon>
        <taxon>Bacillati</taxon>
        <taxon>Actinomycetota</taxon>
        <taxon>Actinomycetes</taxon>
        <taxon>Bifidobacteriales</taxon>
        <taxon>Bifidobacteriaceae</taxon>
        <taxon>Bifidobacterium</taxon>
    </lineage>
</organism>
<comment type="caution">
    <text evidence="1">The sequence shown here is derived from an EMBL/GenBank/DDBJ whole genome shotgun (WGS) entry which is preliminary data.</text>
</comment>
<gene>
    <name evidence="1" type="ORF">BIFADO_01926</name>
</gene>
<proteinExistence type="predicted"/>